<evidence type="ECO:0000313" key="2">
    <source>
        <dbReference type="Proteomes" id="UP000216035"/>
    </source>
</evidence>
<name>A0A255ZLE4_9FLAO</name>
<organism evidence="1 2">
    <name type="scientific">Flavobacterium aurantiibacter</name>
    <dbReference type="NCBI Taxonomy" id="2023067"/>
    <lineage>
        <taxon>Bacteria</taxon>
        <taxon>Pseudomonadati</taxon>
        <taxon>Bacteroidota</taxon>
        <taxon>Flavobacteriia</taxon>
        <taxon>Flavobacteriales</taxon>
        <taxon>Flavobacteriaceae</taxon>
        <taxon>Flavobacterium</taxon>
    </lineage>
</organism>
<evidence type="ECO:0008006" key="3">
    <source>
        <dbReference type="Google" id="ProtNLM"/>
    </source>
</evidence>
<protein>
    <recommendedName>
        <fullName evidence="3">Nicotinic acid mononucleotide adenyltransferase</fullName>
    </recommendedName>
</protein>
<reference evidence="1 2" key="1">
    <citation type="submission" date="2017-07" db="EMBL/GenBank/DDBJ databases">
        <title>Flavobacterium cyanobacteriorum sp. nov., isolated from cyanobacterial aggregates in a eutrophic lake.</title>
        <authorList>
            <person name="Cai H."/>
        </authorList>
    </citation>
    <scope>NUCLEOTIDE SEQUENCE [LARGE SCALE GENOMIC DNA]</scope>
    <source>
        <strain evidence="1 2">TH167</strain>
    </source>
</reference>
<accession>A0A255ZLE4</accession>
<dbReference type="AlphaFoldDB" id="A0A255ZLE4"/>
<gene>
    <name evidence="1" type="ORF">CHX27_12045</name>
</gene>
<proteinExistence type="predicted"/>
<evidence type="ECO:0000313" key="1">
    <source>
        <dbReference type="EMBL" id="OYQ42229.1"/>
    </source>
</evidence>
<keyword evidence="2" id="KW-1185">Reference proteome</keyword>
<dbReference type="EMBL" id="NOXX01000215">
    <property type="protein sequence ID" value="OYQ42229.1"/>
    <property type="molecule type" value="Genomic_DNA"/>
</dbReference>
<sequence>MKYLPTLLLLFALTSYSQESVQIIYLDSLDQKTAYSKHKSYASISAAESSGSFEVSQFLKDGILIAKGKSAEPNTWVKTGIVTAYFPDGTIKSKITYEKDIPSGTAEFWYANGKNNLKDRTTSLKTIKSKI</sequence>
<comment type="caution">
    <text evidence="1">The sequence shown here is derived from an EMBL/GenBank/DDBJ whole genome shotgun (WGS) entry which is preliminary data.</text>
</comment>
<dbReference type="RefSeq" id="WP_094487025.1">
    <property type="nucleotide sequence ID" value="NZ_NOXX01000215.1"/>
</dbReference>
<dbReference type="Proteomes" id="UP000216035">
    <property type="component" value="Unassembled WGS sequence"/>
</dbReference>
<dbReference type="Gene3D" id="2.20.110.10">
    <property type="entry name" value="Histone H3 K4-specific methyltransferase SET7/9 N-terminal domain"/>
    <property type="match status" value="1"/>
</dbReference>
<dbReference type="OrthoDB" id="830908at2"/>
<dbReference type="SUPFAM" id="SSF82185">
    <property type="entry name" value="Histone H3 K4-specific methyltransferase SET7/9 N-terminal domain"/>
    <property type="match status" value="1"/>
</dbReference>